<proteinExistence type="predicted"/>
<gene>
    <name evidence="1" type="ORF">A2924_01665</name>
</gene>
<sequence length="63" mass="7102">MNWKGCLAASPLGIEFSEDLPVIFERSRNRSLRELGVRADFFKIIFLFGKIISQSDRIGLVSG</sequence>
<dbReference type="EMBL" id="MFIA01000019">
    <property type="protein sequence ID" value="OGF82731.1"/>
    <property type="molecule type" value="Genomic_DNA"/>
</dbReference>
<accession>A0A1F5X586</accession>
<organism evidence="1 2">
    <name type="scientific">Candidatus Giovannonibacteria bacterium RIFCSPLOWO2_01_FULL_44_16</name>
    <dbReference type="NCBI Taxonomy" id="1798348"/>
    <lineage>
        <taxon>Bacteria</taxon>
        <taxon>Candidatus Giovannoniibacteriota</taxon>
    </lineage>
</organism>
<name>A0A1F5X586_9BACT</name>
<evidence type="ECO:0000313" key="1">
    <source>
        <dbReference type="EMBL" id="OGF82731.1"/>
    </source>
</evidence>
<evidence type="ECO:0000313" key="2">
    <source>
        <dbReference type="Proteomes" id="UP000178046"/>
    </source>
</evidence>
<comment type="caution">
    <text evidence="1">The sequence shown here is derived from an EMBL/GenBank/DDBJ whole genome shotgun (WGS) entry which is preliminary data.</text>
</comment>
<dbReference type="AlphaFoldDB" id="A0A1F5X586"/>
<protein>
    <submittedName>
        <fullName evidence="1">Uncharacterized protein</fullName>
    </submittedName>
</protein>
<reference evidence="1 2" key="1">
    <citation type="journal article" date="2016" name="Nat. Commun.">
        <title>Thousands of microbial genomes shed light on interconnected biogeochemical processes in an aquifer system.</title>
        <authorList>
            <person name="Anantharaman K."/>
            <person name="Brown C.T."/>
            <person name="Hug L.A."/>
            <person name="Sharon I."/>
            <person name="Castelle C.J."/>
            <person name="Probst A.J."/>
            <person name="Thomas B.C."/>
            <person name="Singh A."/>
            <person name="Wilkins M.J."/>
            <person name="Karaoz U."/>
            <person name="Brodie E.L."/>
            <person name="Williams K.H."/>
            <person name="Hubbard S.S."/>
            <person name="Banfield J.F."/>
        </authorList>
    </citation>
    <scope>NUCLEOTIDE SEQUENCE [LARGE SCALE GENOMIC DNA]</scope>
</reference>
<dbReference type="Proteomes" id="UP000178046">
    <property type="component" value="Unassembled WGS sequence"/>
</dbReference>